<proteinExistence type="inferred from homology"/>
<feature type="compositionally biased region" description="Basic and acidic residues" evidence="6">
    <location>
        <begin position="519"/>
        <end position="528"/>
    </location>
</feature>
<dbReference type="InterPro" id="IPR045347">
    <property type="entry name" value="HIND"/>
</dbReference>
<evidence type="ECO:0000313" key="8">
    <source>
        <dbReference type="Proteomes" id="UP000054097"/>
    </source>
</evidence>
<keyword evidence="8" id="KW-1185">Reference proteome</keyword>
<feature type="region of interest" description="Disordered" evidence="6">
    <location>
        <begin position="682"/>
        <end position="747"/>
    </location>
</feature>
<dbReference type="Pfam" id="PF03343">
    <property type="entry name" value="SART-1"/>
    <property type="match status" value="1"/>
</dbReference>
<dbReference type="InterPro" id="IPR005011">
    <property type="entry name" value="SNU66/SART1"/>
</dbReference>
<name>A0A0C3ASB4_SERVB</name>
<feature type="region of interest" description="Disordered" evidence="6">
    <location>
        <begin position="30"/>
        <end position="55"/>
    </location>
</feature>
<reference evidence="7 8" key="1">
    <citation type="submission" date="2014-04" db="EMBL/GenBank/DDBJ databases">
        <authorList>
            <consortium name="DOE Joint Genome Institute"/>
            <person name="Kuo A."/>
            <person name="Zuccaro A."/>
            <person name="Kohler A."/>
            <person name="Nagy L.G."/>
            <person name="Floudas D."/>
            <person name="Copeland A."/>
            <person name="Barry K.W."/>
            <person name="Cichocki N."/>
            <person name="Veneault-Fourrey C."/>
            <person name="LaButti K."/>
            <person name="Lindquist E.A."/>
            <person name="Lipzen A."/>
            <person name="Lundell T."/>
            <person name="Morin E."/>
            <person name="Murat C."/>
            <person name="Sun H."/>
            <person name="Tunlid A."/>
            <person name="Henrissat B."/>
            <person name="Grigoriev I.V."/>
            <person name="Hibbett D.S."/>
            <person name="Martin F."/>
            <person name="Nordberg H.P."/>
            <person name="Cantor M.N."/>
            <person name="Hua S.X."/>
        </authorList>
    </citation>
    <scope>NUCLEOTIDE SEQUENCE [LARGE SCALE GENOMIC DNA]</scope>
    <source>
        <strain evidence="7 8">MAFF 305830</strain>
    </source>
</reference>
<dbReference type="HOGENOM" id="CLU_009379_2_1_1"/>
<dbReference type="Proteomes" id="UP000054097">
    <property type="component" value="Unassembled WGS sequence"/>
</dbReference>
<keyword evidence="4" id="KW-0508">mRNA splicing</keyword>
<protein>
    <recommendedName>
        <fullName evidence="9">SART-1 protein</fullName>
    </recommendedName>
</protein>
<dbReference type="GO" id="GO:0045292">
    <property type="term" value="P:mRNA cis splicing, via spliceosome"/>
    <property type="evidence" value="ECO:0007669"/>
    <property type="project" value="TreeGrafter"/>
</dbReference>
<dbReference type="PANTHER" id="PTHR14152">
    <property type="entry name" value="SQUAMOUS CELL CARCINOMA ANTIGEN RECOGNISED BY CYTOTOXIC T LYMPHOCYTES"/>
    <property type="match status" value="1"/>
</dbReference>
<evidence type="ECO:0008006" key="9">
    <source>
        <dbReference type="Google" id="ProtNLM"/>
    </source>
</evidence>
<keyword evidence="3" id="KW-0507">mRNA processing</keyword>
<dbReference type="EMBL" id="KN824298">
    <property type="protein sequence ID" value="KIM27455.1"/>
    <property type="molecule type" value="Genomic_DNA"/>
</dbReference>
<dbReference type="Pfam" id="PF19252">
    <property type="entry name" value="HIND"/>
    <property type="match status" value="1"/>
</dbReference>
<comment type="similarity">
    <text evidence="2">Belongs to the SNU66/SART1 family.</text>
</comment>
<dbReference type="GO" id="GO:0046540">
    <property type="term" value="C:U4/U6 x U5 tri-snRNP complex"/>
    <property type="evidence" value="ECO:0007669"/>
    <property type="project" value="InterPro"/>
</dbReference>
<evidence type="ECO:0000256" key="4">
    <source>
        <dbReference type="ARBA" id="ARBA00023187"/>
    </source>
</evidence>
<keyword evidence="5" id="KW-0539">Nucleus</keyword>
<evidence type="ECO:0000256" key="1">
    <source>
        <dbReference type="ARBA" id="ARBA00004123"/>
    </source>
</evidence>
<evidence type="ECO:0000256" key="2">
    <source>
        <dbReference type="ARBA" id="ARBA00006076"/>
    </source>
</evidence>
<reference evidence="8" key="2">
    <citation type="submission" date="2015-01" db="EMBL/GenBank/DDBJ databases">
        <title>Evolutionary Origins and Diversification of the Mycorrhizal Mutualists.</title>
        <authorList>
            <consortium name="DOE Joint Genome Institute"/>
            <consortium name="Mycorrhizal Genomics Consortium"/>
            <person name="Kohler A."/>
            <person name="Kuo A."/>
            <person name="Nagy L.G."/>
            <person name="Floudas D."/>
            <person name="Copeland A."/>
            <person name="Barry K.W."/>
            <person name="Cichocki N."/>
            <person name="Veneault-Fourrey C."/>
            <person name="LaButti K."/>
            <person name="Lindquist E.A."/>
            <person name="Lipzen A."/>
            <person name="Lundell T."/>
            <person name="Morin E."/>
            <person name="Murat C."/>
            <person name="Riley R."/>
            <person name="Ohm R."/>
            <person name="Sun H."/>
            <person name="Tunlid A."/>
            <person name="Henrissat B."/>
            <person name="Grigoriev I.V."/>
            <person name="Hibbett D.S."/>
            <person name="Martin F."/>
        </authorList>
    </citation>
    <scope>NUCLEOTIDE SEQUENCE [LARGE SCALE GENOMIC DNA]</scope>
    <source>
        <strain evidence="8">MAFF 305830</strain>
    </source>
</reference>
<feature type="region of interest" description="Disordered" evidence="6">
    <location>
        <begin position="509"/>
        <end position="528"/>
    </location>
</feature>
<evidence type="ECO:0000256" key="3">
    <source>
        <dbReference type="ARBA" id="ARBA00022664"/>
    </source>
</evidence>
<feature type="region of interest" description="Disordered" evidence="6">
    <location>
        <begin position="273"/>
        <end position="303"/>
    </location>
</feature>
<feature type="compositionally biased region" description="Basic and acidic residues" evidence="6">
    <location>
        <begin position="431"/>
        <end position="441"/>
    </location>
</feature>
<gene>
    <name evidence="7" type="ORF">M408DRAFT_164907</name>
</gene>
<feature type="compositionally biased region" description="Acidic residues" evidence="6">
    <location>
        <begin position="399"/>
        <end position="412"/>
    </location>
</feature>
<feature type="region of interest" description="Disordered" evidence="6">
    <location>
        <begin position="431"/>
        <end position="462"/>
    </location>
</feature>
<feature type="compositionally biased region" description="Low complexity" evidence="6">
    <location>
        <begin position="682"/>
        <end position="698"/>
    </location>
</feature>
<evidence type="ECO:0000313" key="7">
    <source>
        <dbReference type="EMBL" id="KIM27455.1"/>
    </source>
</evidence>
<dbReference type="GO" id="GO:0000481">
    <property type="term" value="P:maturation of 5S rRNA"/>
    <property type="evidence" value="ECO:0007669"/>
    <property type="project" value="TreeGrafter"/>
</dbReference>
<dbReference type="STRING" id="933852.A0A0C3ASB4"/>
<feature type="region of interest" description="Disordered" evidence="6">
    <location>
        <begin position="635"/>
        <end position="664"/>
    </location>
</feature>
<sequence length="747" mass="83315">MADAEGISLEETNKIRISLGLKPLTDNKAPVADKEKEAEDNFANAQAREAKARNDKALRDKIAKVRNRRELNAKLTGATLGDVGDDDGDTLSWVKKSKKREKELAKKRQQEIEEMDKQFQQTYDEKDLAGLKVDHDLDGLVEGEEQILTLKDSRILDNEEDELHNVLLAEHERTKDRIETKLKNRAYTGYDDDEFQEGHAGMRRKVLAKYDEDIDGPQETGFRLGSNIAPTNAARREELAAPKSVNTTLLTIDYAKNLDTSDYLQEGDIGFKKPKKKKKQANRRVAESEVAPESQDNDAMQIDDGPSVNLETNFVDDDELQAALARSRKAKMKKIPKLTPEEIARRIAEERETEALNAMKVEEEVGLVIDDTSEFVQAVSLDAKPERRVITLQTVKQEESEDEEMEEPEDGEVDPKMEEEMMALKMELDKQFGDEEPVKREDDEDVQVGTAAEKTHSTGLAGTLNILRSQGALQATSGDLRDRERTQRQQDLWLADQRARAALRDLERAKARGGNQDQQQREYANRLREQQEARQAAKAFENYKPDVNIVYHDEFGREMTPKEAWKALSHRFHGKGSGKMKTEKRLKKIAEEKKMQAMISGETPLGMTSAFQARQEKMGQAHMVLSVGNRGAAPQLGQYVESPNLTKPKAEKKSKKTKEAEPAPMIDVTHFVAAAASTLVAPNAPASTSTSTPTSAPPRAKFAPVGSFVAHPASGESSPVPGGSRIALSLKRKAEDDGTGTPPSKRR</sequence>
<dbReference type="AlphaFoldDB" id="A0A0C3ASB4"/>
<dbReference type="OrthoDB" id="5583at2759"/>
<evidence type="ECO:0000256" key="6">
    <source>
        <dbReference type="SAM" id="MobiDB-lite"/>
    </source>
</evidence>
<dbReference type="PANTHER" id="PTHR14152:SF5">
    <property type="entry name" value="U4_U6.U5 TRI-SNRNP-ASSOCIATED PROTEIN 1"/>
    <property type="match status" value="1"/>
</dbReference>
<feature type="region of interest" description="Disordered" evidence="6">
    <location>
        <begin position="395"/>
        <end position="415"/>
    </location>
</feature>
<feature type="compositionally biased region" description="Basic residues" evidence="6">
    <location>
        <begin position="273"/>
        <end position="282"/>
    </location>
</feature>
<comment type="subcellular location">
    <subcellularLocation>
        <location evidence="1">Nucleus</location>
    </subcellularLocation>
</comment>
<organism evidence="7 8">
    <name type="scientific">Serendipita vermifera MAFF 305830</name>
    <dbReference type="NCBI Taxonomy" id="933852"/>
    <lineage>
        <taxon>Eukaryota</taxon>
        <taxon>Fungi</taxon>
        <taxon>Dikarya</taxon>
        <taxon>Basidiomycota</taxon>
        <taxon>Agaricomycotina</taxon>
        <taxon>Agaricomycetes</taxon>
        <taxon>Sebacinales</taxon>
        <taxon>Serendipitaceae</taxon>
        <taxon>Serendipita</taxon>
    </lineage>
</organism>
<accession>A0A0C3ASB4</accession>
<evidence type="ECO:0000256" key="5">
    <source>
        <dbReference type="ARBA" id="ARBA00023242"/>
    </source>
</evidence>